<organism evidence="2">
    <name type="scientific">Oryza sativa subsp. japonica</name>
    <name type="common">Rice</name>
    <dbReference type="NCBI Taxonomy" id="39947"/>
    <lineage>
        <taxon>Eukaryota</taxon>
        <taxon>Viridiplantae</taxon>
        <taxon>Streptophyta</taxon>
        <taxon>Embryophyta</taxon>
        <taxon>Tracheophyta</taxon>
        <taxon>Spermatophyta</taxon>
        <taxon>Magnoliopsida</taxon>
        <taxon>Liliopsida</taxon>
        <taxon>Poales</taxon>
        <taxon>Poaceae</taxon>
        <taxon>BOP clade</taxon>
        <taxon>Oryzoideae</taxon>
        <taxon>Oryzeae</taxon>
        <taxon>Oryzinae</taxon>
        <taxon>Oryza</taxon>
        <taxon>Oryza sativa</taxon>
    </lineage>
</organism>
<reference evidence="2" key="1">
    <citation type="journal article" date="2005" name="Genome Res.">
        <title>Sequence, annotation, and analysis of synteny between rice chromosome 3 and diverged grass species.</title>
        <authorList>
            <consortium name="Rice Chromosome 3 Sequencing Consortium"/>
            <person name="Buell C.R."/>
            <person name="Yuan Q."/>
            <person name="Ouyang S."/>
            <person name="Liu J."/>
            <person name="Zhu W."/>
            <person name="Wang A."/>
            <person name="Maiti R."/>
            <person name="Haas B."/>
            <person name="Wortman J."/>
            <person name="Pertea M."/>
            <person name="Jones K.M."/>
            <person name="Kim M."/>
            <person name="Overton L."/>
            <person name="Tsitrin T."/>
            <person name="Fadrosh D."/>
            <person name="Bera J."/>
            <person name="Weaver B."/>
            <person name="Jin S."/>
            <person name="Johri S."/>
            <person name="Reardon M."/>
            <person name="Webb K."/>
            <person name="Hill J."/>
            <person name="Moffat K."/>
            <person name="Tallon L."/>
            <person name="Van Aken S."/>
            <person name="Lewis M."/>
            <person name="Utterback T."/>
            <person name="Feldblyum T."/>
            <person name="Zismann V."/>
            <person name="Iobst S."/>
            <person name="Hsiao J."/>
            <person name="de Vazeille A.R."/>
            <person name="Salzberg S.L."/>
            <person name="White O."/>
            <person name="Fraser C."/>
            <person name="Yu Y."/>
            <person name="Kim H."/>
            <person name="Rambo T."/>
            <person name="Currie J."/>
            <person name="Collura K."/>
            <person name="Kernodle-Thompson S."/>
            <person name="Wei F."/>
            <person name="Kudrna K."/>
            <person name="Ammiraju J.S."/>
            <person name="Luo M."/>
            <person name="Goicoechea J.L."/>
            <person name="Wing R.A."/>
            <person name="Henry D."/>
            <person name="Oates R."/>
            <person name="Palmer M."/>
            <person name="Pries G."/>
            <person name="Saski C."/>
            <person name="Simmons J."/>
            <person name="Soderlund C."/>
            <person name="Nelson W."/>
            <person name="de la Bastide M."/>
            <person name="Spiegel L."/>
            <person name="Nascimento L."/>
            <person name="Huang E."/>
            <person name="Preston R."/>
            <person name="Zutavern T."/>
            <person name="Palmer L."/>
            <person name="O'Shaughnessy A."/>
            <person name="Dike S."/>
            <person name="McCombie W.R."/>
            <person name="Minx P."/>
            <person name="Cordum H."/>
            <person name="Wilson R."/>
            <person name="Jin W."/>
            <person name="Lee H.R."/>
            <person name="Jiang J."/>
            <person name="Jackson S."/>
        </authorList>
    </citation>
    <scope>NUCLEOTIDE SEQUENCE [LARGE SCALE GENOMIC DNA]</scope>
</reference>
<sequence length="221" mass="23673">MPSPNVLLELCLESSLAICIEHPKNQRKKNLLPNLFPATHPSLSCSPRFTGFTTHIVGDELLSGAISPLSLPGATSIRTAVEYIETAKRPKATPTARQGSHEWVKAAANAVSSSSAFRPLFLLRRGLQGKLMADGSVEWPSTAEDPEVGLGGGPRRQRTPMQADGSVVRWSGLGGGCRSGRSDEVPQRLAVGQSAATRFFLSPVLISSPARWRFMAITEAT</sequence>
<feature type="region of interest" description="Disordered" evidence="1">
    <location>
        <begin position="138"/>
        <end position="163"/>
    </location>
</feature>
<dbReference type="AlphaFoldDB" id="Q10B55"/>
<reference evidence="2" key="2">
    <citation type="submission" date="2006-06" db="EMBL/GenBank/DDBJ databases">
        <authorList>
            <person name="Buell R."/>
            <person name="Wing R.A."/>
            <person name="McCombie W.A."/>
            <person name="Ouyang S."/>
        </authorList>
    </citation>
    <scope>NUCLEOTIDE SEQUENCE</scope>
</reference>
<proteinExistence type="predicted"/>
<evidence type="ECO:0000313" key="2">
    <source>
        <dbReference type="EMBL" id="ABF99690.1"/>
    </source>
</evidence>
<evidence type="ECO:0000256" key="1">
    <source>
        <dbReference type="SAM" id="MobiDB-lite"/>
    </source>
</evidence>
<dbReference type="EMBL" id="DP000009">
    <property type="protein sequence ID" value="ABF99690.1"/>
    <property type="molecule type" value="Genomic_DNA"/>
</dbReference>
<gene>
    <name evidence="2" type="ordered locus">LOC_Os03g61419</name>
</gene>
<protein>
    <submittedName>
        <fullName evidence="2">Uncharacterized protein</fullName>
    </submittedName>
</protein>
<accession>Q10B55</accession>
<name>Q10B55_ORYSJ</name>